<proteinExistence type="inferred from homology"/>
<dbReference type="InterPro" id="IPR037207">
    <property type="entry name" value="Nuop51_4Fe4S-bd_sf"/>
</dbReference>
<dbReference type="AlphaFoldDB" id="A0A428ZQY6"/>
<keyword evidence="5" id="KW-0285">Flavoprotein</keyword>
<feature type="domain" description="NADH-ubiquinone oxidoreductase 51kDa subunit iron-sulphur binding" evidence="12">
    <location>
        <begin position="369"/>
        <end position="448"/>
    </location>
</feature>
<evidence type="ECO:0000313" key="14">
    <source>
        <dbReference type="Proteomes" id="UP000287547"/>
    </source>
</evidence>
<dbReference type="GO" id="GO:0051539">
    <property type="term" value="F:4 iron, 4 sulfur cluster binding"/>
    <property type="evidence" value="ECO:0007669"/>
    <property type="project" value="UniProtKB-KW"/>
</dbReference>
<evidence type="ECO:0000259" key="12">
    <source>
        <dbReference type="Pfam" id="PF10589"/>
    </source>
</evidence>
<evidence type="ECO:0000256" key="10">
    <source>
        <dbReference type="SAM" id="MobiDB-lite"/>
    </source>
</evidence>
<comment type="cofactor">
    <cofactor evidence="2">
        <name>[4Fe-4S] cluster</name>
        <dbReference type="ChEBI" id="CHEBI:49883"/>
    </cofactor>
</comment>
<dbReference type="PANTHER" id="PTHR11780">
    <property type="entry name" value="NADH-UBIQUINONE OXIDOREDUCTASE FLAVOPROTEIN 1 NDUFV1"/>
    <property type="match status" value="1"/>
</dbReference>
<evidence type="ECO:0000256" key="3">
    <source>
        <dbReference type="ARBA" id="ARBA00007523"/>
    </source>
</evidence>
<dbReference type="InterPro" id="IPR050837">
    <property type="entry name" value="ComplexI_51kDa_subunit"/>
</dbReference>
<dbReference type="InterPro" id="IPR037225">
    <property type="entry name" value="Nuo51_FMN-bd_sf"/>
</dbReference>
<dbReference type="OrthoDB" id="9805533at2"/>
<evidence type="ECO:0000256" key="7">
    <source>
        <dbReference type="ARBA" id="ARBA00022723"/>
    </source>
</evidence>
<evidence type="ECO:0000256" key="5">
    <source>
        <dbReference type="ARBA" id="ARBA00022630"/>
    </source>
</evidence>
<keyword evidence="9" id="KW-0411">Iron-sulfur</keyword>
<dbReference type="Gene3D" id="1.20.1440.230">
    <property type="entry name" value="NADH-ubiquinone oxidoreductase 51kDa subunit, iron-sulphur binding domain"/>
    <property type="match status" value="1"/>
</dbReference>
<dbReference type="EMBL" id="QHKI01000002">
    <property type="protein sequence ID" value="RSM90478.1"/>
    <property type="molecule type" value="Genomic_DNA"/>
</dbReference>
<reference evidence="13 14" key="1">
    <citation type="submission" date="2018-05" db="EMBL/GenBank/DDBJ databases">
        <title>Evolution of GPA BGCs.</title>
        <authorList>
            <person name="Waglechner N."/>
            <person name="Wright G.D."/>
        </authorList>
    </citation>
    <scope>NUCLEOTIDE SEQUENCE [LARGE SCALE GENOMIC DNA]</scope>
    <source>
        <strain evidence="13 14">A82846</strain>
    </source>
</reference>
<evidence type="ECO:0000256" key="6">
    <source>
        <dbReference type="ARBA" id="ARBA00022643"/>
    </source>
</evidence>
<comment type="similarity">
    <text evidence="3">Belongs to the complex I 51 kDa subunit family.</text>
</comment>
<accession>A0A428ZQY6</accession>
<dbReference type="GO" id="GO:0045333">
    <property type="term" value="P:cellular respiration"/>
    <property type="evidence" value="ECO:0007669"/>
    <property type="project" value="TreeGrafter"/>
</dbReference>
<dbReference type="PANTHER" id="PTHR11780:SF10">
    <property type="entry name" value="NADH DEHYDROGENASE [UBIQUINONE] FLAVOPROTEIN 1, MITOCHONDRIAL"/>
    <property type="match status" value="1"/>
</dbReference>
<dbReference type="GO" id="GO:0046872">
    <property type="term" value="F:metal ion binding"/>
    <property type="evidence" value="ECO:0007669"/>
    <property type="project" value="UniProtKB-KW"/>
</dbReference>
<evidence type="ECO:0000259" key="11">
    <source>
        <dbReference type="Pfam" id="PF01512"/>
    </source>
</evidence>
<organism evidence="13 14">
    <name type="scientific">Kibdelosporangium aridum</name>
    <dbReference type="NCBI Taxonomy" id="2030"/>
    <lineage>
        <taxon>Bacteria</taxon>
        <taxon>Bacillati</taxon>
        <taxon>Actinomycetota</taxon>
        <taxon>Actinomycetes</taxon>
        <taxon>Pseudonocardiales</taxon>
        <taxon>Pseudonocardiaceae</taxon>
        <taxon>Kibdelosporangium</taxon>
    </lineage>
</organism>
<dbReference type="GO" id="GO:0003954">
    <property type="term" value="F:NADH dehydrogenase activity"/>
    <property type="evidence" value="ECO:0007669"/>
    <property type="project" value="TreeGrafter"/>
</dbReference>
<evidence type="ECO:0000256" key="2">
    <source>
        <dbReference type="ARBA" id="ARBA00001966"/>
    </source>
</evidence>
<gene>
    <name evidence="13" type="ORF">DMH04_03150</name>
</gene>
<comment type="caution">
    <text evidence="13">The sequence shown here is derived from an EMBL/GenBank/DDBJ whole genome shotgun (WGS) entry which is preliminary data.</text>
</comment>
<feature type="domain" description="NADH-ubiquinone oxidoreductase 51kDa subunit FMN-binding" evidence="11">
    <location>
        <begin position="100"/>
        <end position="257"/>
    </location>
</feature>
<dbReference type="SUPFAM" id="SSF140490">
    <property type="entry name" value="Nqo1C-terminal domain-like"/>
    <property type="match status" value="1"/>
</dbReference>
<evidence type="ECO:0000256" key="8">
    <source>
        <dbReference type="ARBA" id="ARBA00023004"/>
    </source>
</evidence>
<evidence type="ECO:0000256" key="4">
    <source>
        <dbReference type="ARBA" id="ARBA00022485"/>
    </source>
</evidence>
<name>A0A428ZQY6_KIBAR</name>
<evidence type="ECO:0000256" key="9">
    <source>
        <dbReference type="ARBA" id="ARBA00023014"/>
    </source>
</evidence>
<comment type="cofactor">
    <cofactor evidence="1">
        <name>FMN</name>
        <dbReference type="ChEBI" id="CHEBI:58210"/>
    </cofactor>
</comment>
<dbReference type="SUPFAM" id="SSF142019">
    <property type="entry name" value="Nqo1 FMN-binding domain-like"/>
    <property type="match status" value="1"/>
</dbReference>
<dbReference type="Gene3D" id="3.40.50.11540">
    <property type="entry name" value="NADH-ubiquinone oxidoreductase 51kDa subunit"/>
    <property type="match status" value="1"/>
</dbReference>
<keyword evidence="6" id="KW-0288">FMN</keyword>
<evidence type="ECO:0000313" key="13">
    <source>
        <dbReference type="EMBL" id="RSM90478.1"/>
    </source>
</evidence>
<keyword evidence="7" id="KW-0479">Metal-binding</keyword>
<dbReference type="InterPro" id="IPR011538">
    <property type="entry name" value="Nuo51_FMN-bd"/>
</dbReference>
<dbReference type="InterPro" id="IPR019575">
    <property type="entry name" value="Nuop51_4Fe4S-bd"/>
</dbReference>
<dbReference type="Gene3D" id="3.10.20.600">
    <property type="match status" value="1"/>
</dbReference>
<keyword evidence="4" id="KW-0004">4Fe-4S</keyword>
<sequence length="474" mass="49882">MAADPLGGLHQLAGRGGSHDRHRHGPALVVDHDRRQRGRGARMRKPACGLIAEAVAVSAPAQRYDGRPRLLSNQARSITEHAKAVGALPTSVVPQLIDMITASGLRGRGGGWFPSGRKIASVAGRANPYVVVNGMESEPAAGKDKLLLRLAPHLVLDGAELAALALDADRVTVAVHRDTGLARHMMNAIADRVAAGWGKVEIDVSEPPNWYVSSESTAVASFVGGGEAKPKADSARVSGVNGRPTLVSNVETFAHIALIGRYGPNWFRQAGTGDSPGTALFTVSGAVRSPGVYELPVGITGETILRVANGVREPISALLVGGYGGAWIPPTQLHRPFSPEGLEPLGASLGAGIVVALPARTCGLFETVRVATWMAEQSAKQCGPCFRGLPAIAEDFALIAREGSRKAYERLRFRLGVINGRGACAHPDGVVKFVDSALKTFALDIRRHLSGQLCPGGPRVLPIPELPNESEGWQ</sequence>
<dbReference type="Pfam" id="PF10589">
    <property type="entry name" value="NADH_4Fe-4S"/>
    <property type="match status" value="1"/>
</dbReference>
<dbReference type="Proteomes" id="UP000287547">
    <property type="component" value="Unassembled WGS sequence"/>
</dbReference>
<feature type="region of interest" description="Disordered" evidence="10">
    <location>
        <begin position="1"/>
        <end position="29"/>
    </location>
</feature>
<dbReference type="Pfam" id="PF01512">
    <property type="entry name" value="Complex1_51K"/>
    <property type="match status" value="1"/>
</dbReference>
<evidence type="ECO:0000256" key="1">
    <source>
        <dbReference type="ARBA" id="ARBA00001917"/>
    </source>
</evidence>
<dbReference type="SUPFAM" id="SSF142984">
    <property type="entry name" value="Nqo1 middle domain-like"/>
    <property type="match status" value="1"/>
</dbReference>
<protein>
    <submittedName>
        <fullName evidence="13">Proton-conducting membrane transporter</fullName>
    </submittedName>
</protein>
<keyword evidence="8" id="KW-0408">Iron</keyword>